<dbReference type="STRING" id="1109412.BN1221_00021c"/>
<name>A0A0G4JNZ5_9GAMM</name>
<dbReference type="Pfam" id="PF02604">
    <property type="entry name" value="PhdYeFM_antitox"/>
    <property type="match status" value="1"/>
</dbReference>
<dbReference type="EMBL" id="CGIG01000001">
    <property type="protein sequence ID" value="CPR13625.1"/>
    <property type="molecule type" value="Genomic_DNA"/>
</dbReference>
<dbReference type="InterPro" id="IPR006442">
    <property type="entry name" value="Antitoxin_Phd/YefM"/>
</dbReference>
<dbReference type="InterPro" id="IPR036165">
    <property type="entry name" value="YefM-like_sf"/>
</dbReference>
<proteinExistence type="inferred from homology"/>
<evidence type="ECO:0000313" key="4">
    <source>
        <dbReference type="Proteomes" id="UP000044377"/>
    </source>
</evidence>
<dbReference type="PANTHER" id="PTHR33713">
    <property type="entry name" value="ANTITOXIN YAFN-RELATED"/>
    <property type="match status" value="1"/>
</dbReference>
<gene>
    <name evidence="3" type="ORF">BN1221_00021c</name>
</gene>
<dbReference type="PANTHER" id="PTHR33713:SF6">
    <property type="entry name" value="ANTITOXIN YEFM"/>
    <property type="match status" value="1"/>
</dbReference>
<organism evidence="3 4">
    <name type="scientific">Brenneria goodwinii</name>
    <dbReference type="NCBI Taxonomy" id="1109412"/>
    <lineage>
        <taxon>Bacteria</taxon>
        <taxon>Pseudomonadati</taxon>
        <taxon>Pseudomonadota</taxon>
        <taxon>Gammaproteobacteria</taxon>
        <taxon>Enterobacterales</taxon>
        <taxon>Pectobacteriaceae</taxon>
        <taxon>Brenneria</taxon>
    </lineage>
</organism>
<evidence type="ECO:0000256" key="2">
    <source>
        <dbReference type="RuleBase" id="RU362080"/>
    </source>
</evidence>
<dbReference type="RefSeq" id="WP_048635577.1">
    <property type="nucleotide sequence ID" value="NZ_CGIG01000001.1"/>
</dbReference>
<comment type="function">
    <text evidence="2">Antitoxin component of a type II toxin-antitoxin (TA) system.</text>
</comment>
<evidence type="ECO:0000256" key="1">
    <source>
        <dbReference type="ARBA" id="ARBA00009981"/>
    </source>
</evidence>
<dbReference type="InterPro" id="IPR051405">
    <property type="entry name" value="phD/YefM_antitoxin"/>
</dbReference>
<dbReference type="SUPFAM" id="SSF143120">
    <property type="entry name" value="YefM-like"/>
    <property type="match status" value="1"/>
</dbReference>
<protein>
    <recommendedName>
        <fullName evidence="2">Antitoxin</fullName>
    </recommendedName>
</protein>
<accession>A0A0G4JNZ5</accession>
<comment type="similarity">
    <text evidence="1 2">Belongs to the phD/YefM antitoxin family.</text>
</comment>
<sequence>MFSFTANQAKTQFGELLTKAQREPVSITKNGKPSVVVMSVDDYQAYEEIKLQQLRDKLAHSVAQANAGLVFDGDEVFDELMKDL</sequence>
<dbReference type="NCBIfam" id="TIGR01552">
    <property type="entry name" value="phd_fam"/>
    <property type="match status" value="1"/>
</dbReference>
<dbReference type="Proteomes" id="UP000044377">
    <property type="component" value="Unassembled WGS sequence"/>
</dbReference>
<reference evidence="4" key="1">
    <citation type="submission" date="2015-01" db="EMBL/GenBank/DDBJ databases">
        <authorList>
            <person name="Paterson Steve"/>
        </authorList>
    </citation>
    <scope>NUCLEOTIDE SEQUENCE [LARGE SCALE GENOMIC DNA]</scope>
    <source>
        <strain evidence="4">OBR1</strain>
    </source>
</reference>
<dbReference type="Gene3D" id="3.40.1620.10">
    <property type="entry name" value="YefM-like domain"/>
    <property type="match status" value="1"/>
</dbReference>
<evidence type="ECO:0000313" key="3">
    <source>
        <dbReference type="EMBL" id="CPR13625.1"/>
    </source>
</evidence>
<dbReference type="AlphaFoldDB" id="A0A0G4JNZ5"/>
<keyword evidence="4" id="KW-1185">Reference proteome</keyword>
<dbReference type="OrthoDB" id="165038at2"/>